<comment type="similarity">
    <text evidence="3 9">Belongs to the inorganic phosphate transporter (PiT) (TC 2.A.20) family.</text>
</comment>
<organism evidence="10 11">
    <name type="scientific">Halorutilus salinus</name>
    <dbReference type="NCBI Taxonomy" id="2487751"/>
    <lineage>
        <taxon>Archaea</taxon>
        <taxon>Methanobacteriati</taxon>
        <taxon>Methanobacteriota</taxon>
        <taxon>Stenosarchaea group</taxon>
        <taxon>Halobacteria</taxon>
        <taxon>Halorutilales</taxon>
        <taxon>Halorutilaceae</taxon>
        <taxon>Halorutilus</taxon>
    </lineage>
</organism>
<dbReference type="PANTHER" id="PTHR11101">
    <property type="entry name" value="PHOSPHATE TRANSPORTER"/>
    <property type="match status" value="1"/>
</dbReference>
<feature type="transmembrane region" description="Helical" evidence="9">
    <location>
        <begin position="59"/>
        <end position="77"/>
    </location>
</feature>
<dbReference type="GO" id="GO:0035435">
    <property type="term" value="P:phosphate ion transmembrane transport"/>
    <property type="evidence" value="ECO:0007669"/>
    <property type="project" value="TreeGrafter"/>
</dbReference>
<dbReference type="InterPro" id="IPR001204">
    <property type="entry name" value="Phos_transporter"/>
</dbReference>
<dbReference type="PANTHER" id="PTHR11101:SF80">
    <property type="entry name" value="PHOSPHATE TRANSPORTER"/>
    <property type="match status" value="1"/>
</dbReference>
<evidence type="ECO:0000313" key="10">
    <source>
        <dbReference type="EMBL" id="MCX2818355.1"/>
    </source>
</evidence>
<feature type="transmembrane region" description="Helical" evidence="9">
    <location>
        <begin position="116"/>
        <end position="140"/>
    </location>
</feature>
<dbReference type="Pfam" id="PF01384">
    <property type="entry name" value="PHO4"/>
    <property type="match status" value="1"/>
</dbReference>
<evidence type="ECO:0000256" key="5">
    <source>
        <dbReference type="ARBA" id="ARBA00022592"/>
    </source>
</evidence>
<evidence type="ECO:0000256" key="8">
    <source>
        <dbReference type="ARBA" id="ARBA00023136"/>
    </source>
</evidence>
<feature type="transmembrane region" description="Helical" evidence="9">
    <location>
        <begin position="356"/>
        <end position="377"/>
    </location>
</feature>
<evidence type="ECO:0000256" key="7">
    <source>
        <dbReference type="ARBA" id="ARBA00022989"/>
    </source>
</evidence>
<keyword evidence="5 9" id="KW-0592">Phosphate transport</keyword>
<evidence type="ECO:0000256" key="2">
    <source>
        <dbReference type="ARBA" id="ARBA00004141"/>
    </source>
</evidence>
<feature type="transmembrane region" description="Helical" evidence="9">
    <location>
        <begin position="194"/>
        <end position="215"/>
    </location>
</feature>
<evidence type="ECO:0000256" key="1">
    <source>
        <dbReference type="ARBA" id="ARBA00001981"/>
    </source>
</evidence>
<dbReference type="Proteomes" id="UP001149411">
    <property type="component" value="Unassembled WGS sequence"/>
</dbReference>
<evidence type="ECO:0000256" key="6">
    <source>
        <dbReference type="ARBA" id="ARBA00022692"/>
    </source>
</evidence>
<evidence type="ECO:0000313" key="11">
    <source>
        <dbReference type="Proteomes" id="UP001149411"/>
    </source>
</evidence>
<keyword evidence="6 9" id="KW-0812">Transmembrane</keyword>
<keyword evidence="8 9" id="KW-0472">Membrane</keyword>
<proteinExistence type="inferred from homology"/>
<dbReference type="GO" id="GO:0005315">
    <property type="term" value="F:phosphate transmembrane transporter activity"/>
    <property type="evidence" value="ECO:0007669"/>
    <property type="project" value="InterPro"/>
</dbReference>
<feature type="transmembrane region" description="Helical" evidence="9">
    <location>
        <begin position="227"/>
        <end position="247"/>
    </location>
</feature>
<keyword evidence="11" id="KW-1185">Reference proteome</keyword>
<sequence>MAWTIGANSNSPPFAPAVGANAIPVMRAALLVGVFGFLGAVLQGASISETVGNDLISNVSITPLSAASGLLTAATFITVGNRRGYPIPAAFTVTGAMIGAGLALGGAPAYSTYTNIAVFWLAIPFVGGFIGFATATVLRLDSLPETVGVPALGFVTGATVANMRFSFIPDPVRSQGTPARYVAEAVGLDAPSVLGYNAVALVFSVALGLAVAGVVRRSVARSVENGVRSFLVVLGALVVFSSGGSQVGLATGPLETLFNDDLSLSTVYLLGFGAVALLLGAWTGAPRVVQAVSREYSELGVRRSISALVPSFLITQAAITLGLPISANEVVISSLIGSGLVEGSSGVSSKKVGYTVGVWLLSLAAALVTSYGLYTLLSSLFGAS</sequence>
<keyword evidence="7 9" id="KW-1133">Transmembrane helix</keyword>
<dbReference type="AlphaFoldDB" id="A0A9Q4C1T9"/>
<comment type="subcellular location">
    <subcellularLocation>
        <location evidence="2 9">Membrane</location>
        <topology evidence="2 9">Multi-pass membrane protein</topology>
    </subcellularLocation>
</comment>
<feature type="transmembrane region" description="Helical" evidence="9">
    <location>
        <begin position="28"/>
        <end position="47"/>
    </location>
</feature>
<gene>
    <name evidence="10" type="ORF">EGH25_03185</name>
</gene>
<accession>A0A9Q4C1T9</accession>
<name>A0A9Q4C1T9_9EURY</name>
<keyword evidence="4 9" id="KW-0813">Transport</keyword>
<dbReference type="EMBL" id="RKLV01000002">
    <property type="protein sequence ID" value="MCX2818355.1"/>
    <property type="molecule type" value="Genomic_DNA"/>
</dbReference>
<comment type="caution">
    <text evidence="10">The sequence shown here is derived from an EMBL/GenBank/DDBJ whole genome shotgun (WGS) entry which is preliminary data.</text>
</comment>
<dbReference type="GO" id="GO:0016020">
    <property type="term" value="C:membrane"/>
    <property type="evidence" value="ECO:0007669"/>
    <property type="project" value="UniProtKB-SubCell"/>
</dbReference>
<feature type="transmembrane region" description="Helical" evidence="9">
    <location>
        <begin position="89"/>
        <end position="110"/>
    </location>
</feature>
<evidence type="ECO:0000256" key="9">
    <source>
        <dbReference type="RuleBase" id="RU363058"/>
    </source>
</evidence>
<evidence type="ECO:0000256" key="4">
    <source>
        <dbReference type="ARBA" id="ARBA00022448"/>
    </source>
</evidence>
<protein>
    <recommendedName>
        <fullName evidence="9">Phosphate transporter</fullName>
    </recommendedName>
</protein>
<reference evidence="10" key="1">
    <citation type="submission" date="2022-09" db="EMBL/GenBank/DDBJ databases">
        <title>Haloadaptaus new haloarchaeum isolated from saline soil.</title>
        <authorList>
            <person name="Duran-Viseras A."/>
            <person name="Sanchez-Porro C."/>
            <person name="Ventosa A."/>
        </authorList>
    </citation>
    <scope>NUCLEOTIDE SEQUENCE</scope>
    <source>
        <strain evidence="10">F3-133</strain>
    </source>
</reference>
<comment type="function">
    <text evidence="1">Potential transporter for phosphate.</text>
</comment>
<feature type="transmembrane region" description="Helical" evidence="9">
    <location>
        <begin position="267"/>
        <end position="285"/>
    </location>
</feature>
<evidence type="ECO:0000256" key="3">
    <source>
        <dbReference type="ARBA" id="ARBA00009916"/>
    </source>
</evidence>